<dbReference type="HOGENOM" id="CLU_2527404_0_0_1"/>
<feature type="region of interest" description="Disordered" evidence="1">
    <location>
        <begin position="50"/>
        <end position="84"/>
    </location>
</feature>
<dbReference type="GeneID" id="63687603"/>
<organism evidence="2 3">
    <name type="scientific">Dacryopinax primogenitus (strain DJM 731)</name>
    <name type="common">Brown rot fungus</name>
    <dbReference type="NCBI Taxonomy" id="1858805"/>
    <lineage>
        <taxon>Eukaryota</taxon>
        <taxon>Fungi</taxon>
        <taxon>Dikarya</taxon>
        <taxon>Basidiomycota</taxon>
        <taxon>Agaricomycotina</taxon>
        <taxon>Dacrymycetes</taxon>
        <taxon>Dacrymycetales</taxon>
        <taxon>Dacrymycetaceae</taxon>
        <taxon>Dacryopinax</taxon>
    </lineage>
</organism>
<evidence type="ECO:0000313" key="3">
    <source>
        <dbReference type="Proteomes" id="UP000030653"/>
    </source>
</evidence>
<reference evidence="2 3" key="1">
    <citation type="journal article" date="2012" name="Science">
        <title>The Paleozoic origin of enzymatic lignin decomposition reconstructed from 31 fungal genomes.</title>
        <authorList>
            <person name="Floudas D."/>
            <person name="Binder M."/>
            <person name="Riley R."/>
            <person name="Barry K."/>
            <person name="Blanchette R.A."/>
            <person name="Henrissat B."/>
            <person name="Martinez A.T."/>
            <person name="Otillar R."/>
            <person name="Spatafora J.W."/>
            <person name="Yadav J.S."/>
            <person name="Aerts A."/>
            <person name="Benoit I."/>
            <person name="Boyd A."/>
            <person name="Carlson A."/>
            <person name="Copeland A."/>
            <person name="Coutinho P.M."/>
            <person name="de Vries R.P."/>
            <person name="Ferreira P."/>
            <person name="Findley K."/>
            <person name="Foster B."/>
            <person name="Gaskell J."/>
            <person name="Glotzer D."/>
            <person name="Gorecki P."/>
            <person name="Heitman J."/>
            <person name="Hesse C."/>
            <person name="Hori C."/>
            <person name="Igarashi K."/>
            <person name="Jurgens J.A."/>
            <person name="Kallen N."/>
            <person name="Kersten P."/>
            <person name="Kohler A."/>
            <person name="Kuees U."/>
            <person name="Kumar T.K.A."/>
            <person name="Kuo A."/>
            <person name="LaButti K."/>
            <person name="Larrondo L.F."/>
            <person name="Lindquist E."/>
            <person name="Ling A."/>
            <person name="Lombard V."/>
            <person name="Lucas S."/>
            <person name="Lundell T."/>
            <person name="Martin R."/>
            <person name="McLaughlin D.J."/>
            <person name="Morgenstern I."/>
            <person name="Morin E."/>
            <person name="Murat C."/>
            <person name="Nagy L.G."/>
            <person name="Nolan M."/>
            <person name="Ohm R.A."/>
            <person name="Patyshakuliyeva A."/>
            <person name="Rokas A."/>
            <person name="Ruiz-Duenas F.J."/>
            <person name="Sabat G."/>
            <person name="Salamov A."/>
            <person name="Samejima M."/>
            <person name="Schmutz J."/>
            <person name="Slot J.C."/>
            <person name="St John F."/>
            <person name="Stenlid J."/>
            <person name="Sun H."/>
            <person name="Sun S."/>
            <person name="Syed K."/>
            <person name="Tsang A."/>
            <person name="Wiebenga A."/>
            <person name="Young D."/>
            <person name="Pisabarro A."/>
            <person name="Eastwood D.C."/>
            <person name="Martin F."/>
            <person name="Cullen D."/>
            <person name="Grigoriev I.V."/>
            <person name="Hibbett D.S."/>
        </authorList>
    </citation>
    <scope>NUCLEOTIDE SEQUENCE [LARGE SCALE GENOMIC DNA]</scope>
    <source>
        <strain evidence="2 3">DJM-731 SS1</strain>
    </source>
</reference>
<sequence length="84" mass="9275">MSFLFPDLHLSRGSHSAASIVVQSQPRYFKISQSLSTVAGVYPANEMEDGAHLGTQISDPPKCDETARRTTQNDELPTWPETAR</sequence>
<feature type="compositionally biased region" description="Basic and acidic residues" evidence="1">
    <location>
        <begin position="61"/>
        <end position="72"/>
    </location>
</feature>
<evidence type="ECO:0000313" key="2">
    <source>
        <dbReference type="EMBL" id="EJU02806.1"/>
    </source>
</evidence>
<dbReference type="Proteomes" id="UP000030653">
    <property type="component" value="Unassembled WGS sequence"/>
</dbReference>
<protein>
    <submittedName>
        <fullName evidence="2">Uncharacterized protein</fullName>
    </submittedName>
</protein>
<name>M5FXP9_DACPD</name>
<accession>M5FXP9</accession>
<dbReference type="EMBL" id="JH795861">
    <property type="protein sequence ID" value="EJU02806.1"/>
    <property type="molecule type" value="Genomic_DNA"/>
</dbReference>
<gene>
    <name evidence="2" type="ORF">DACRYDRAFT_21760</name>
</gene>
<dbReference type="AlphaFoldDB" id="M5FXP9"/>
<keyword evidence="3" id="KW-1185">Reference proteome</keyword>
<dbReference type="RefSeq" id="XP_040629700.1">
    <property type="nucleotide sequence ID" value="XM_040772541.1"/>
</dbReference>
<evidence type="ECO:0000256" key="1">
    <source>
        <dbReference type="SAM" id="MobiDB-lite"/>
    </source>
</evidence>
<proteinExistence type="predicted"/>